<accession>A0A2G4YTC4</accession>
<dbReference type="EMBL" id="PDEM01000009">
    <property type="protein sequence ID" value="PHZ85592.1"/>
    <property type="molecule type" value="Genomic_DNA"/>
</dbReference>
<dbReference type="Proteomes" id="UP000229730">
    <property type="component" value="Unassembled WGS sequence"/>
</dbReference>
<reference evidence="1 2" key="1">
    <citation type="submission" date="2017-10" db="EMBL/GenBank/DDBJ databases">
        <title>Frigbacter circumglobatus gen. nov. sp. nov., isolated from sediment cultured in situ.</title>
        <authorList>
            <person name="Zhao Z."/>
        </authorList>
    </citation>
    <scope>NUCLEOTIDE SEQUENCE [LARGE SCALE GENOMIC DNA]</scope>
    <source>
        <strain evidence="1 2">ZYL</strain>
    </source>
</reference>
<proteinExistence type="predicted"/>
<protein>
    <recommendedName>
        <fullName evidence="3">Cell division protein FtsL</fullName>
    </recommendedName>
</protein>
<gene>
    <name evidence="1" type="ORF">CRD36_02560</name>
</gene>
<evidence type="ECO:0000313" key="1">
    <source>
        <dbReference type="EMBL" id="PHZ85592.1"/>
    </source>
</evidence>
<sequence>MIKVVGGFFVLMVMIAAGTVYSLKETTERLETHKAQLATRILEDRAAIKVLHAEMAYLSQPERLQKLSQRFLALRPATSFQMADNVTSLSSREDDTVHLASAPVDQFPVLLPQEKPVFKAEKYRNAVTLAAYPATEEAPKVAQKEQVSKKTTRRMGFYERISLKLEDEK</sequence>
<evidence type="ECO:0008006" key="3">
    <source>
        <dbReference type="Google" id="ProtNLM"/>
    </source>
</evidence>
<dbReference type="InParanoid" id="A0A2G4YTC4"/>
<organism evidence="1 2">
    <name type="scientific">Paremcibacter congregatus</name>
    <dbReference type="NCBI Taxonomy" id="2043170"/>
    <lineage>
        <taxon>Bacteria</taxon>
        <taxon>Pseudomonadati</taxon>
        <taxon>Pseudomonadota</taxon>
        <taxon>Alphaproteobacteria</taxon>
        <taxon>Emcibacterales</taxon>
        <taxon>Emcibacteraceae</taxon>
        <taxon>Paremcibacter</taxon>
    </lineage>
</organism>
<name>A0A2G4YTC4_9PROT</name>
<evidence type="ECO:0000313" key="2">
    <source>
        <dbReference type="Proteomes" id="UP000229730"/>
    </source>
</evidence>
<comment type="caution">
    <text evidence="1">The sequence shown here is derived from an EMBL/GenBank/DDBJ whole genome shotgun (WGS) entry which is preliminary data.</text>
</comment>
<dbReference type="RefSeq" id="WP_099471175.1">
    <property type="nucleotide sequence ID" value="NZ_CP041025.1"/>
</dbReference>
<dbReference type="AlphaFoldDB" id="A0A2G4YTC4"/>
<dbReference type="OrthoDB" id="7165680at2"/>
<keyword evidence="2" id="KW-1185">Reference proteome</keyword>